<name>A0A1L7N1C2_9CAUD</name>
<reference evidence="1 2" key="1">
    <citation type="submission" date="2016-12" db="EMBL/GenBank/DDBJ databases">
        <title>Characterization of two jumbo phages RP12 and RP31 infecting the phytopathogen Ralstonia solanacearum.</title>
        <authorList>
            <person name="Kawasaki T."/>
            <person name="Yoshikawa G."/>
            <person name="Ogata H."/>
            <person name="Yamada T."/>
        </authorList>
    </citation>
    <scope>NUCLEOTIDE SEQUENCE [LARGE SCALE GENOMIC DNA]</scope>
    <source>
        <strain evidence="1 2">RP31</strain>
    </source>
</reference>
<proteinExistence type="predicted"/>
<protein>
    <submittedName>
        <fullName evidence="1">Uncharacterized protein</fullName>
    </submittedName>
</protein>
<evidence type="ECO:0000313" key="1">
    <source>
        <dbReference type="EMBL" id="BAW19282.1"/>
    </source>
</evidence>
<organism evidence="1 2">
    <name type="scientific">Ralstonia phage RP31</name>
    <dbReference type="NCBI Taxonomy" id="1923890"/>
    <lineage>
        <taxon>Viruses</taxon>
        <taxon>Duplodnaviria</taxon>
        <taxon>Heunggongvirae</taxon>
        <taxon>Uroviricota</taxon>
        <taxon>Caudoviricetes</taxon>
        <taxon>Chimalliviridae</taxon>
        <taxon>Ripduovirus</taxon>
        <taxon>Ripduovirus RP12</taxon>
    </lineage>
</organism>
<accession>A0A1L7N1C2</accession>
<evidence type="ECO:0000313" key="2">
    <source>
        <dbReference type="Proteomes" id="UP000222950"/>
    </source>
</evidence>
<dbReference type="EMBL" id="AP017925">
    <property type="protein sequence ID" value="BAW19282.1"/>
    <property type="molecule type" value="Genomic_DNA"/>
</dbReference>
<sequence length="173" mass="19758">MLTATTIPSTFHLNQFPRAQFSTRVNPETSFVMYSRYRDMALGLIDTNSPEIFYRVFNNAPDSFNGEGMHEKFIYRGQSVLDISVGLLDFPWFAADSNPINEITGLQLQQMANSEQVPLVAWRLRQIANFAGTLPPYTRYYHYMGVDGTRAITIEDEFQGIKFSCILTFSEEA</sequence>
<dbReference type="Proteomes" id="UP000222950">
    <property type="component" value="Segment"/>
</dbReference>